<feature type="transmembrane region" description="Helical" evidence="1">
    <location>
        <begin position="80"/>
        <end position="97"/>
    </location>
</feature>
<keyword evidence="3" id="KW-1185">Reference proteome</keyword>
<evidence type="ECO:0000256" key="1">
    <source>
        <dbReference type="SAM" id="Phobius"/>
    </source>
</evidence>
<keyword evidence="1" id="KW-0472">Membrane</keyword>
<reference evidence="2 3" key="1">
    <citation type="journal article" date="2015" name="Genome Announc.">
        <title>Expanding the biotechnology potential of lactobacilli through comparative genomics of 213 strains and associated genera.</title>
        <authorList>
            <person name="Sun Z."/>
            <person name="Harris H.M."/>
            <person name="McCann A."/>
            <person name="Guo C."/>
            <person name="Argimon S."/>
            <person name="Zhang W."/>
            <person name="Yang X."/>
            <person name="Jeffery I.B."/>
            <person name="Cooney J.C."/>
            <person name="Kagawa T.F."/>
            <person name="Liu W."/>
            <person name="Song Y."/>
            <person name="Salvetti E."/>
            <person name="Wrobel A."/>
            <person name="Rasinkangas P."/>
            <person name="Parkhill J."/>
            <person name="Rea M.C."/>
            <person name="O'Sullivan O."/>
            <person name="Ritari J."/>
            <person name="Douillard F.P."/>
            <person name="Paul Ross R."/>
            <person name="Yang R."/>
            <person name="Briner A.E."/>
            <person name="Felis G.E."/>
            <person name="de Vos W.M."/>
            <person name="Barrangou R."/>
            <person name="Klaenhammer T.R."/>
            <person name="Caufield P.W."/>
            <person name="Cui Y."/>
            <person name="Zhang H."/>
            <person name="O'Toole P.W."/>
        </authorList>
    </citation>
    <scope>NUCLEOTIDE SEQUENCE [LARGE SCALE GENOMIC DNA]</scope>
    <source>
        <strain evidence="2 3">DSM 19972</strain>
    </source>
</reference>
<dbReference type="PATRIC" id="fig|1423777.3.peg.1560"/>
<organism evidence="2 3">
    <name type="scientific">Liquorilactobacillus oeni DSM 19972</name>
    <dbReference type="NCBI Taxonomy" id="1423777"/>
    <lineage>
        <taxon>Bacteria</taxon>
        <taxon>Bacillati</taxon>
        <taxon>Bacillota</taxon>
        <taxon>Bacilli</taxon>
        <taxon>Lactobacillales</taxon>
        <taxon>Lactobacillaceae</taxon>
        <taxon>Liquorilactobacillus</taxon>
    </lineage>
</organism>
<dbReference type="AlphaFoldDB" id="A0A0R1M8B2"/>
<dbReference type="EMBL" id="AZEH01000039">
    <property type="protein sequence ID" value="KRL04383.1"/>
    <property type="molecule type" value="Genomic_DNA"/>
</dbReference>
<feature type="transmembrane region" description="Helical" evidence="1">
    <location>
        <begin position="7"/>
        <end position="27"/>
    </location>
</feature>
<proteinExistence type="predicted"/>
<name>A0A0R1M8B2_9LACO</name>
<feature type="transmembrane region" description="Helical" evidence="1">
    <location>
        <begin position="103"/>
        <end position="121"/>
    </location>
</feature>
<dbReference type="STRING" id="1423777.FD46_GL001510"/>
<dbReference type="RefSeq" id="WP_057896355.1">
    <property type="nucleotide sequence ID" value="NZ_AZEH01000039.1"/>
</dbReference>
<evidence type="ECO:0000313" key="2">
    <source>
        <dbReference type="EMBL" id="KRL04383.1"/>
    </source>
</evidence>
<gene>
    <name evidence="2" type="ORF">FD46_GL001510</name>
</gene>
<sequence length="148" mass="17514">MNKFFNVVVGGLGVMYVLNDTYFRLMIKLYRHQGYSLQTAEKITNSVDIFSTIIILTIFLVIFGFLAIFSNMFYFMQGNFLFKIFFNCIAMFMPFLYVNNAWFLLYELLFCGLFWNYLRLLKKKENNLRLGQALFPVSKGHHLKTNSK</sequence>
<comment type="caution">
    <text evidence="2">The sequence shown here is derived from an EMBL/GenBank/DDBJ whole genome shotgun (WGS) entry which is preliminary data.</text>
</comment>
<feature type="transmembrane region" description="Helical" evidence="1">
    <location>
        <begin position="47"/>
        <end position="68"/>
    </location>
</feature>
<keyword evidence="1" id="KW-0812">Transmembrane</keyword>
<keyword evidence="1" id="KW-1133">Transmembrane helix</keyword>
<protein>
    <submittedName>
        <fullName evidence="2">Uncharacterized protein</fullName>
    </submittedName>
</protein>
<evidence type="ECO:0000313" key="3">
    <source>
        <dbReference type="Proteomes" id="UP000051686"/>
    </source>
</evidence>
<accession>A0A0R1M8B2</accession>
<dbReference type="Proteomes" id="UP000051686">
    <property type="component" value="Unassembled WGS sequence"/>
</dbReference>